<evidence type="ECO:0000256" key="6">
    <source>
        <dbReference type="ARBA" id="ARBA00022490"/>
    </source>
</evidence>
<proteinExistence type="inferred from homology"/>
<keyword evidence="4" id="KW-0880">Kelch repeat</keyword>
<dbReference type="GO" id="GO:0048741">
    <property type="term" value="P:skeletal muscle fiber development"/>
    <property type="evidence" value="ECO:0007669"/>
    <property type="project" value="UniProtKB-ARBA"/>
</dbReference>
<dbReference type="SMART" id="SM00612">
    <property type="entry name" value="Kelch"/>
    <property type="match status" value="3"/>
</dbReference>
<keyword evidence="6" id="KW-0963">Cytoplasm</keyword>
<evidence type="ECO:0000256" key="7">
    <source>
        <dbReference type="ARBA" id="ARBA00022737"/>
    </source>
</evidence>
<gene>
    <name evidence="10" type="ORF">EOD39_15590</name>
</gene>
<protein>
    <submittedName>
        <fullName evidence="10">Kelch-like protein 40</fullName>
    </submittedName>
</protein>
<evidence type="ECO:0000256" key="3">
    <source>
        <dbReference type="ARBA" id="ARBA00006907"/>
    </source>
</evidence>
<keyword evidence="8" id="KW-0833">Ubl conjugation pathway</keyword>
<evidence type="ECO:0000313" key="11">
    <source>
        <dbReference type="Proteomes" id="UP000289886"/>
    </source>
</evidence>
<dbReference type="PANTHER" id="PTHR24412">
    <property type="entry name" value="KELCH PROTEIN"/>
    <property type="match status" value="1"/>
</dbReference>
<sequence>MRHSTVGLRGLRSALPPQLKNTTTTMALPTDPAEELRIYQQTLLQDGLNDLLENDKFVDCTLKVKDKKFPCHRLVLAACSPYFRAMFLSEMEEIKQKEIVLEDVEPEVLGRILKYIYTSEIEITEQNVQDIFSAANMFQVPSVFTVCVSFLQKRLSLSNCLAIFRLGLMLDCARLAIAARDFISDRFQLISRDQDFEQLSASELAAIISSDSLNVEKEEIVFEAVMKWVSNDKQNRLASLTDLFDCVRFRLIPKNYFASNVETHELIKSTPELVKKLQMVKDAHEGKLPDAKQTGDEKTVAEEEEEHLLPGILNDNMRFGMFLKDLLFMVSDTGAVAYDPLGNECYVASLSKQIPKNHCSLVTKENQIFVAGGIYYNEEDKEDPLSSYFLQYDYLDSDWLGMPPLPSPRCLFGLGEAENSIFVIGGKELKEGERTLETVMCYDRHGVMMHYPAWKQYSGVMMHYPAWKQYSGVMMHYPAWKQYSGVMMHGPKQYSGVMMHYPAWKQYSGVMMHGPKQYSGVMMHGPKQYSGVMMHYPAWKQYSGVMMHYPAWKQYSSVMESFKWGESDPLPYAVYGHAAVSHSGLVYVIGGKGDSKKCLKRVCVYDPRKFEWKELAPLKTARSLFGATVHSGKIYVAAGVTDTGLTNTVEVYDAATNKWGAFTEFPQERSSMNLVSLAGNLYAIGGFAMMPNEAEELAPTEMNDIWKYEEDTKQWTGILREIRYASGATVVPVHMNTLRLTKM</sequence>
<dbReference type="AlphaFoldDB" id="A0A444V7Z7"/>
<dbReference type="Gene3D" id="3.30.710.10">
    <property type="entry name" value="Potassium Channel Kv1.1, Chain A"/>
    <property type="match status" value="1"/>
</dbReference>
<dbReference type="Pfam" id="PF00651">
    <property type="entry name" value="BTB"/>
    <property type="match status" value="1"/>
</dbReference>
<dbReference type="InterPro" id="IPR006652">
    <property type="entry name" value="Kelch_1"/>
</dbReference>
<dbReference type="GO" id="GO:0031672">
    <property type="term" value="C:A band"/>
    <property type="evidence" value="ECO:0007669"/>
    <property type="project" value="UniProtKB-SubCell"/>
</dbReference>
<dbReference type="Gene3D" id="1.25.40.420">
    <property type="match status" value="1"/>
</dbReference>
<dbReference type="CDD" id="cd18516">
    <property type="entry name" value="BACK_KLHL40_KBTBD5"/>
    <property type="match status" value="1"/>
</dbReference>
<keyword evidence="11" id="KW-1185">Reference proteome</keyword>
<comment type="caution">
    <text evidence="10">The sequence shown here is derived from an EMBL/GenBank/DDBJ whole genome shotgun (WGS) entry which is preliminary data.</text>
</comment>
<dbReference type="InterPro" id="IPR011705">
    <property type="entry name" value="BACK"/>
</dbReference>
<dbReference type="InterPro" id="IPR030607">
    <property type="entry name" value="KLHL40_BTB/POZ_dom"/>
</dbReference>
<organism evidence="10 11">
    <name type="scientific">Acipenser ruthenus</name>
    <name type="common">Sterlet sturgeon</name>
    <dbReference type="NCBI Taxonomy" id="7906"/>
    <lineage>
        <taxon>Eukaryota</taxon>
        <taxon>Metazoa</taxon>
        <taxon>Chordata</taxon>
        <taxon>Craniata</taxon>
        <taxon>Vertebrata</taxon>
        <taxon>Euteleostomi</taxon>
        <taxon>Actinopterygii</taxon>
        <taxon>Chondrostei</taxon>
        <taxon>Acipenseriformes</taxon>
        <taxon>Acipenseridae</taxon>
        <taxon>Acipenser</taxon>
    </lineage>
</organism>
<keyword evidence="5" id="KW-0217">Developmental protein</keyword>
<dbReference type="PROSITE" id="PS50097">
    <property type="entry name" value="BTB"/>
    <property type="match status" value="1"/>
</dbReference>
<accession>A0A444V7Z7</accession>
<dbReference type="SUPFAM" id="SSF54695">
    <property type="entry name" value="POZ domain"/>
    <property type="match status" value="1"/>
</dbReference>
<evidence type="ECO:0000256" key="2">
    <source>
        <dbReference type="ARBA" id="ARBA00004355"/>
    </source>
</evidence>
<evidence type="ECO:0000313" key="10">
    <source>
        <dbReference type="EMBL" id="RXM96511.1"/>
    </source>
</evidence>
<dbReference type="EMBL" id="SCEB01001583">
    <property type="protein sequence ID" value="RXM96511.1"/>
    <property type="molecule type" value="Genomic_DNA"/>
</dbReference>
<dbReference type="SUPFAM" id="SSF50965">
    <property type="entry name" value="Galactose oxidase, central domain"/>
    <property type="match status" value="1"/>
</dbReference>
<evidence type="ECO:0000256" key="8">
    <source>
        <dbReference type="ARBA" id="ARBA00022786"/>
    </source>
</evidence>
<dbReference type="PANTHER" id="PTHR24412:SF22">
    <property type="entry name" value="KELCH-LIKE PROTEIN 40"/>
    <property type="match status" value="1"/>
</dbReference>
<comment type="similarity">
    <text evidence="3">Belongs to the KLHL40 family.</text>
</comment>
<dbReference type="SMART" id="SM00875">
    <property type="entry name" value="BACK"/>
    <property type="match status" value="1"/>
</dbReference>
<feature type="domain" description="BTB" evidence="9">
    <location>
        <begin position="58"/>
        <end position="125"/>
    </location>
</feature>
<evidence type="ECO:0000256" key="1">
    <source>
        <dbReference type="ARBA" id="ARBA00004161"/>
    </source>
</evidence>
<keyword evidence="7" id="KW-0677">Repeat</keyword>
<evidence type="ECO:0000259" key="9">
    <source>
        <dbReference type="PROSITE" id="PS50097"/>
    </source>
</evidence>
<dbReference type="InterPro" id="IPR011333">
    <property type="entry name" value="SKP1/BTB/POZ_sf"/>
</dbReference>
<dbReference type="CDD" id="cd18340">
    <property type="entry name" value="BTB_POZ_KLHL40_KBTBD5"/>
    <property type="match status" value="1"/>
</dbReference>
<name>A0A444V7Z7_ACIRT</name>
<dbReference type="FunFam" id="3.30.710.10:FF:000006">
    <property type="entry name" value="Kelch repeat and BTB domain-containing 6"/>
    <property type="match status" value="1"/>
</dbReference>
<evidence type="ECO:0000256" key="4">
    <source>
        <dbReference type="ARBA" id="ARBA00022441"/>
    </source>
</evidence>
<dbReference type="FunFam" id="1.25.40.420:FF:000001">
    <property type="entry name" value="Kelch-like family member 12"/>
    <property type="match status" value="1"/>
</dbReference>
<dbReference type="Gene3D" id="2.120.10.80">
    <property type="entry name" value="Kelch-type beta propeller"/>
    <property type="match status" value="2"/>
</dbReference>
<dbReference type="Proteomes" id="UP000289886">
    <property type="component" value="Unassembled WGS sequence"/>
</dbReference>
<dbReference type="InterPro" id="IPR000210">
    <property type="entry name" value="BTB/POZ_dom"/>
</dbReference>
<evidence type="ECO:0000256" key="5">
    <source>
        <dbReference type="ARBA" id="ARBA00022473"/>
    </source>
</evidence>
<dbReference type="InterPro" id="IPR015915">
    <property type="entry name" value="Kelch-typ_b-propeller"/>
</dbReference>
<dbReference type="Pfam" id="PF24681">
    <property type="entry name" value="Kelch_KLHDC2_KLHL20_DRC7"/>
    <property type="match status" value="1"/>
</dbReference>
<reference evidence="10 11" key="1">
    <citation type="submission" date="2019-01" db="EMBL/GenBank/DDBJ databases">
        <title>Draft Genome and Complete Hox-Cluster Characterization of the Sterlet Sturgeon (Acipenser ruthenus).</title>
        <authorList>
            <person name="Wei Q."/>
        </authorList>
    </citation>
    <scope>NUCLEOTIDE SEQUENCE [LARGE SCALE GENOMIC DNA]</scope>
    <source>
        <strain evidence="10">WHYD16114868_AA</strain>
        <tissue evidence="10">Blood</tissue>
    </source>
</reference>
<dbReference type="GO" id="GO:0031674">
    <property type="term" value="C:I band"/>
    <property type="evidence" value="ECO:0007669"/>
    <property type="project" value="UniProtKB-SubCell"/>
</dbReference>
<dbReference type="InterPro" id="IPR011043">
    <property type="entry name" value="Gal_Oxase/kelch_b-propeller"/>
</dbReference>
<comment type="subcellular location">
    <subcellularLocation>
        <location evidence="1">Cytoplasm</location>
        <location evidence="1">Myofibril</location>
        <location evidence="1">Sarcomere</location>
        <location evidence="1">A band</location>
    </subcellularLocation>
    <subcellularLocation>
        <location evidence="2">Cytoplasm</location>
        <location evidence="2">Myofibril</location>
        <location evidence="2">Sarcomere</location>
        <location evidence="2">I band</location>
    </subcellularLocation>
</comment>
<dbReference type="SMART" id="SM00225">
    <property type="entry name" value="BTB"/>
    <property type="match status" value="1"/>
</dbReference>
<dbReference type="Pfam" id="PF07707">
    <property type="entry name" value="BACK"/>
    <property type="match status" value="1"/>
</dbReference>